<dbReference type="EMBL" id="FO082262">
    <property type="protein sequence ID" value="CCO20473.1"/>
    <property type="molecule type" value="Genomic_DNA"/>
</dbReference>
<dbReference type="GeneID" id="19010888"/>
<dbReference type="KEGG" id="bpg:Bathy17g01320"/>
<reference evidence="1 2" key="1">
    <citation type="submission" date="2011-10" db="EMBL/GenBank/DDBJ databases">
        <authorList>
            <person name="Genoscope - CEA"/>
        </authorList>
    </citation>
    <scope>NUCLEOTIDE SEQUENCE [LARGE SCALE GENOMIC DNA]</scope>
    <source>
        <strain evidence="1 2">RCC 1105</strain>
    </source>
</reference>
<dbReference type="AlphaFoldDB" id="K8FDG9"/>
<sequence>MGMMMLFGGFFSETDAVFASSLSSAKKRLVSDGYSIELDEKYTAEESKGVSTSTQTIKDESGNIIATIRSEPTGTMGNYGLQSMFANVDEFGEKMKGRYKNADEDKNSSGESNKRAAKELEGSGMYAIELSGNRVVGIVVGCKDGENGRKFNQMQTISAFAQANDERKKEEAWSILESLRLTTGKTCSG</sequence>
<evidence type="ECO:0000313" key="2">
    <source>
        <dbReference type="Proteomes" id="UP000198341"/>
    </source>
</evidence>
<dbReference type="OrthoDB" id="2017387at2759"/>
<keyword evidence="2" id="KW-1185">Reference proteome</keyword>
<name>K8FDG9_9CHLO</name>
<protein>
    <submittedName>
        <fullName evidence="1">Uncharacterized protein</fullName>
    </submittedName>
</protein>
<dbReference type="STRING" id="41875.K8FDG9"/>
<dbReference type="Proteomes" id="UP000198341">
    <property type="component" value="Chromosome 17"/>
</dbReference>
<gene>
    <name evidence="1" type="ordered locus">Bathy17g01320</name>
</gene>
<organism evidence="1 2">
    <name type="scientific">Bathycoccus prasinos</name>
    <dbReference type="NCBI Taxonomy" id="41875"/>
    <lineage>
        <taxon>Eukaryota</taxon>
        <taxon>Viridiplantae</taxon>
        <taxon>Chlorophyta</taxon>
        <taxon>Mamiellophyceae</taxon>
        <taxon>Mamiellales</taxon>
        <taxon>Bathycoccaceae</taxon>
        <taxon>Bathycoccus</taxon>
    </lineage>
</organism>
<dbReference type="RefSeq" id="XP_007508369.1">
    <property type="nucleotide sequence ID" value="XM_007508307.1"/>
</dbReference>
<evidence type="ECO:0000313" key="1">
    <source>
        <dbReference type="EMBL" id="CCO20473.1"/>
    </source>
</evidence>
<accession>K8FDG9</accession>
<proteinExistence type="predicted"/>